<protein>
    <recommendedName>
        <fullName evidence="7">Apple domain-containing protein</fullName>
    </recommendedName>
</protein>
<organism evidence="8 9">
    <name type="scientific">Acer saccharum</name>
    <name type="common">Sugar maple</name>
    <dbReference type="NCBI Taxonomy" id="4024"/>
    <lineage>
        <taxon>Eukaryota</taxon>
        <taxon>Viridiplantae</taxon>
        <taxon>Streptophyta</taxon>
        <taxon>Embryophyta</taxon>
        <taxon>Tracheophyta</taxon>
        <taxon>Spermatophyta</taxon>
        <taxon>Magnoliopsida</taxon>
        <taxon>eudicotyledons</taxon>
        <taxon>Gunneridae</taxon>
        <taxon>Pentapetalae</taxon>
        <taxon>rosids</taxon>
        <taxon>malvids</taxon>
        <taxon>Sapindales</taxon>
        <taxon>Sapindaceae</taxon>
        <taxon>Hippocastanoideae</taxon>
        <taxon>Acereae</taxon>
        <taxon>Acer</taxon>
    </lineage>
</organism>
<dbReference type="InterPro" id="IPR003609">
    <property type="entry name" value="Pan_app"/>
</dbReference>
<name>A0AA39RUA3_ACESA</name>
<keyword evidence="4" id="KW-0418">Kinase</keyword>
<keyword evidence="1" id="KW-0723">Serine/threonine-protein kinase</keyword>
<keyword evidence="6" id="KW-1133">Transmembrane helix</keyword>
<dbReference type="Proteomes" id="UP001168877">
    <property type="component" value="Unassembled WGS sequence"/>
</dbReference>
<reference evidence="8" key="2">
    <citation type="submission" date="2023-06" db="EMBL/GenBank/DDBJ databases">
        <authorList>
            <person name="Swenson N.G."/>
            <person name="Wegrzyn J.L."/>
            <person name="Mcevoy S.L."/>
        </authorList>
    </citation>
    <scope>NUCLEOTIDE SEQUENCE</scope>
    <source>
        <strain evidence="8">NS2018</strain>
        <tissue evidence="8">Leaf</tissue>
    </source>
</reference>
<dbReference type="PROSITE" id="PS50948">
    <property type="entry name" value="PAN"/>
    <property type="match status" value="1"/>
</dbReference>
<keyword evidence="6" id="KW-0812">Transmembrane</keyword>
<keyword evidence="6" id="KW-0472">Membrane</keyword>
<dbReference type="PANTHER" id="PTHR27002">
    <property type="entry name" value="RECEPTOR-LIKE SERINE/THREONINE-PROTEIN KINASE SD1-8"/>
    <property type="match status" value="1"/>
</dbReference>
<keyword evidence="9" id="KW-1185">Reference proteome</keyword>
<evidence type="ECO:0000256" key="4">
    <source>
        <dbReference type="ARBA" id="ARBA00022777"/>
    </source>
</evidence>
<gene>
    <name evidence="8" type="ORF">LWI29_038202</name>
</gene>
<sequence length="205" mass="22836">MMKVPYFAERSPIPVDNCSEHCLNNCSCIAYAFDAAIGCMTWTGSLIDIKKFPVGGSDLYIRLARSELEKKDNKVVVIVPVVAGIITCTICTFFLWRSGDIQSMLSIGISRCIHVGLLCVQEFVKDRPTMSTVISMLNSEIVDLPTPKQPAFTERRNAGEESFEQIRKGCSLTMSPLLPLRSIARKFLSHRLASLELIKENSTLE</sequence>
<dbReference type="AlphaFoldDB" id="A0AA39RUA3"/>
<feature type="transmembrane region" description="Helical" evidence="6">
    <location>
        <begin position="75"/>
        <end position="95"/>
    </location>
</feature>
<dbReference type="PANTHER" id="PTHR27002:SF1082">
    <property type="entry name" value="OS06G0693000 PROTEIN"/>
    <property type="match status" value="1"/>
</dbReference>
<evidence type="ECO:0000256" key="3">
    <source>
        <dbReference type="ARBA" id="ARBA00022741"/>
    </source>
</evidence>
<evidence type="ECO:0000256" key="1">
    <source>
        <dbReference type="ARBA" id="ARBA00022527"/>
    </source>
</evidence>
<keyword evidence="2" id="KW-0808">Transferase</keyword>
<dbReference type="GO" id="GO:0004674">
    <property type="term" value="F:protein serine/threonine kinase activity"/>
    <property type="evidence" value="ECO:0007669"/>
    <property type="project" value="UniProtKB-KW"/>
</dbReference>
<dbReference type="GO" id="GO:0005886">
    <property type="term" value="C:plasma membrane"/>
    <property type="evidence" value="ECO:0007669"/>
    <property type="project" value="TreeGrafter"/>
</dbReference>
<feature type="domain" description="Apple" evidence="7">
    <location>
        <begin position="1"/>
        <end position="64"/>
    </location>
</feature>
<proteinExistence type="predicted"/>
<evidence type="ECO:0000256" key="6">
    <source>
        <dbReference type="SAM" id="Phobius"/>
    </source>
</evidence>
<dbReference type="CDD" id="cd01098">
    <property type="entry name" value="PAN_AP_plant"/>
    <property type="match status" value="1"/>
</dbReference>
<reference evidence="8" key="1">
    <citation type="journal article" date="2022" name="Plant J.">
        <title>Strategies of tolerance reflected in two North American maple genomes.</title>
        <authorList>
            <person name="McEvoy S.L."/>
            <person name="Sezen U.U."/>
            <person name="Trouern-Trend A."/>
            <person name="McMahon S.M."/>
            <person name="Schaberg P.G."/>
            <person name="Yang J."/>
            <person name="Wegrzyn J.L."/>
            <person name="Swenson N.G."/>
        </authorList>
    </citation>
    <scope>NUCLEOTIDE SEQUENCE</scope>
    <source>
        <strain evidence="8">NS2018</strain>
    </source>
</reference>
<evidence type="ECO:0000256" key="2">
    <source>
        <dbReference type="ARBA" id="ARBA00022679"/>
    </source>
</evidence>
<evidence type="ECO:0000313" key="8">
    <source>
        <dbReference type="EMBL" id="KAK0580221.1"/>
    </source>
</evidence>
<comment type="caution">
    <text evidence="8">The sequence shown here is derived from an EMBL/GenBank/DDBJ whole genome shotgun (WGS) entry which is preliminary data.</text>
</comment>
<dbReference type="Pfam" id="PF08276">
    <property type="entry name" value="PAN_2"/>
    <property type="match status" value="1"/>
</dbReference>
<dbReference type="GO" id="GO:0005524">
    <property type="term" value="F:ATP binding"/>
    <property type="evidence" value="ECO:0007669"/>
    <property type="project" value="UniProtKB-KW"/>
</dbReference>
<evidence type="ECO:0000313" key="9">
    <source>
        <dbReference type="Proteomes" id="UP001168877"/>
    </source>
</evidence>
<dbReference type="EMBL" id="JAUESC010000385">
    <property type="protein sequence ID" value="KAK0580221.1"/>
    <property type="molecule type" value="Genomic_DNA"/>
</dbReference>
<evidence type="ECO:0000256" key="5">
    <source>
        <dbReference type="ARBA" id="ARBA00022840"/>
    </source>
</evidence>
<evidence type="ECO:0000259" key="7">
    <source>
        <dbReference type="PROSITE" id="PS50948"/>
    </source>
</evidence>
<keyword evidence="3" id="KW-0547">Nucleotide-binding</keyword>
<accession>A0AA39RUA3</accession>
<keyword evidence="5" id="KW-0067">ATP-binding</keyword>